<dbReference type="AlphaFoldDB" id="A0A830QS83"/>
<reference evidence="1" key="1">
    <citation type="submission" date="2020-09" db="EMBL/GenBank/DDBJ databases">
        <title>New species isolated from human feces.</title>
        <authorList>
            <person name="Kitahara M."/>
            <person name="Shigeno Y."/>
            <person name="Shime M."/>
            <person name="Matsumoto Y."/>
            <person name="Nakamura S."/>
            <person name="Motooka D."/>
            <person name="Fukuoka S."/>
            <person name="Nishikawa H."/>
            <person name="Benno Y."/>
        </authorList>
    </citation>
    <scope>NUCLEOTIDE SEQUENCE</scope>
    <source>
        <strain evidence="1">MM59</strain>
        <plasmid evidence="1">pMM59_01</plasmid>
    </source>
</reference>
<organism evidence="1 2">
    <name type="scientific">Pusillibacter faecalis</name>
    <dbReference type="NCBI Taxonomy" id="2714358"/>
    <lineage>
        <taxon>Bacteria</taxon>
        <taxon>Bacillati</taxon>
        <taxon>Bacillota</taxon>
        <taxon>Clostridia</taxon>
        <taxon>Eubacteriales</taxon>
        <taxon>Oscillospiraceae</taxon>
        <taxon>Pusillibacter</taxon>
    </lineage>
</organism>
<keyword evidence="2" id="KW-1185">Reference proteome</keyword>
<accession>A0A830QS83</accession>
<protein>
    <submittedName>
        <fullName evidence="1">Uncharacterized protein</fullName>
    </submittedName>
</protein>
<keyword evidence="1" id="KW-0614">Plasmid</keyword>
<gene>
    <name evidence="1" type="ORF">MM59RIKEN_32470</name>
</gene>
<dbReference type="InterPro" id="IPR043519">
    <property type="entry name" value="NT_sf"/>
</dbReference>
<dbReference type="Proteomes" id="UP000679848">
    <property type="component" value="Plasmid pMM59_01"/>
</dbReference>
<dbReference type="RefSeq" id="WP_228300591.1">
    <property type="nucleotide sequence ID" value="NZ_AP023421.1"/>
</dbReference>
<name>A0A830QS83_9FIRM</name>
<dbReference type="EMBL" id="AP023421">
    <property type="protein sequence ID" value="BCK85928.1"/>
    <property type="molecule type" value="Genomic_DNA"/>
</dbReference>
<dbReference type="Gene3D" id="3.30.460.10">
    <property type="entry name" value="Beta Polymerase, domain 2"/>
    <property type="match status" value="1"/>
</dbReference>
<geneLocation type="plasmid" evidence="1 2">
    <name>pMM59_01</name>
</geneLocation>
<evidence type="ECO:0000313" key="2">
    <source>
        <dbReference type="Proteomes" id="UP000679848"/>
    </source>
</evidence>
<evidence type="ECO:0000313" key="1">
    <source>
        <dbReference type="EMBL" id="BCK85928.1"/>
    </source>
</evidence>
<proteinExistence type="predicted"/>
<dbReference type="KEGG" id="pfaa:MM59RIKEN_32470"/>
<sequence>MPEQQTEYYGACTSIRVWYEDGREVEFGIVEPPWISMPLDNGTYRVLSDGYKIIIDKKRYFTDLKS</sequence>